<dbReference type="CDD" id="cd03784">
    <property type="entry name" value="GT1_Gtf-like"/>
    <property type="match status" value="1"/>
</dbReference>
<gene>
    <name evidence="4" type="ORF">CTEN210_01287</name>
</gene>
<evidence type="ECO:0000259" key="3">
    <source>
        <dbReference type="Pfam" id="PF06722"/>
    </source>
</evidence>
<evidence type="ECO:0008006" key="6">
    <source>
        <dbReference type="Google" id="ProtNLM"/>
    </source>
</evidence>
<organism evidence="4 5">
    <name type="scientific">Chaetoceros tenuissimus</name>
    <dbReference type="NCBI Taxonomy" id="426638"/>
    <lineage>
        <taxon>Eukaryota</taxon>
        <taxon>Sar</taxon>
        <taxon>Stramenopiles</taxon>
        <taxon>Ochrophyta</taxon>
        <taxon>Bacillariophyta</taxon>
        <taxon>Coscinodiscophyceae</taxon>
        <taxon>Chaetocerotophycidae</taxon>
        <taxon>Chaetocerotales</taxon>
        <taxon>Chaetocerotaceae</taxon>
        <taxon>Chaetoceros</taxon>
    </lineage>
</organism>
<dbReference type="Proteomes" id="UP001054902">
    <property type="component" value="Unassembled WGS sequence"/>
</dbReference>
<name>A0AAD3CFB6_9STRA</name>
<dbReference type="InterPro" id="IPR010610">
    <property type="entry name" value="EryCIII-like_C"/>
</dbReference>
<proteinExistence type="predicted"/>
<comment type="caution">
    <text evidence="4">The sequence shown here is derived from an EMBL/GenBank/DDBJ whole genome shotgun (WGS) entry which is preliminary data.</text>
</comment>
<dbReference type="InterPro" id="IPR050426">
    <property type="entry name" value="Glycosyltransferase_28"/>
</dbReference>
<evidence type="ECO:0000259" key="2">
    <source>
        <dbReference type="Pfam" id="PF03033"/>
    </source>
</evidence>
<dbReference type="Gene3D" id="3.40.50.2000">
    <property type="entry name" value="Glycogen Phosphorylase B"/>
    <property type="match status" value="2"/>
</dbReference>
<protein>
    <recommendedName>
        <fullName evidence="6">Glycosyltransferase family 28 N-terminal domain-containing protein</fullName>
    </recommendedName>
</protein>
<dbReference type="InterPro" id="IPR002213">
    <property type="entry name" value="UDP_glucos_trans"/>
</dbReference>
<feature type="domain" description="Glycosyltransferase family 28 N-terminal" evidence="2">
    <location>
        <begin position="10"/>
        <end position="57"/>
    </location>
</feature>
<dbReference type="GO" id="GO:0016906">
    <property type="term" value="F:sterol 3-beta-glucosyltransferase activity"/>
    <property type="evidence" value="ECO:0007669"/>
    <property type="project" value="UniProtKB-ARBA"/>
</dbReference>
<accession>A0AAD3CFB6</accession>
<dbReference type="GO" id="GO:0005975">
    <property type="term" value="P:carbohydrate metabolic process"/>
    <property type="evidence" value="ECO:0007669"/>
    <property type="project" value="InterPro"/>
</dbReference>
<reference evidence="4 5" key="1">
    <citation type="journal article" date="2021" name="Sci. Rep.">
        <title>The genome of the diatom Chaetoceros tenuissimus carries an ancient integrated fragment of an extant virus.</title>
        <authorList>
            <person name="Hongo Y."/>
            <person name="Kimura K."/>
            <person name="Takaki Y."/>
            <person name="Yoshida Y."/>
            <person name="Baba S."/>
            <person name="Kobayashi G."/>
            <person name="Nagasaki K."/>
            <person name="Hano T."/>
            <person name="Tomaru Y."/>
        </authorList>
    </citation>
    <scope>NUCLEOTIDE SEQUENCE [LARGE SCALE GENOMIC DNA]</scope>
    <source>
        <strain evidence="4 5">NIES-3715</strain>
    </source>
</reference>
<evidence type="ECO:0000313" key="5">
    <source>
        <dbReference type="Proteomes" id="UP001054902"/>
    </source>
</evidence>
<dbReference type="FunFam" id="3.40.50.2000:FF:000009">
    <property type="entry name" value="Sterol 3-beta-glucosyltransferase UGT80A2"/>
    <property type="match status" value="1"/>
</dbReference>
<dbReference type="PANTHER" id="PTHR48050:SF13">
    <property type="entry name" value="STEROL 3-BETA-GLUCOSYLTRANSFERASE UGT80A2"/>
    <property type="match status" value="1"/>
</dbReference>
<evidence type="ECO:0000256" key="1">
    <source>
        <dbReference type="ARBA" id="ARBA00022679"/>
    </source>
</evidence>
<dbReference type="InterPro" id="IPR004276">
    <property type="entry name" value="GlycoTrans_28_N"/>
</dbReference>
<dbReference type="Pfam" id="PF06722">
    <property type="entry name" value="EryCIII-like_C"/>
    <property type="match status" value="1"/>
</dbReference>
<evidence type="ECO:0000313" key="4">
    <source>
        <dbReference type="EMBL" id="GFH44813.1"/>
    </source>
</evidence>
<dbReference type="Pfam" id="PF03033">
    <property type="entry name" value="Glyco_transf_28"/>
    <property type="match status" value="1"/>
</dbReference>
<keyword evidence="5" id="KW-1185">Reference proteome</keyword>
<feature type="domain" description="Erythromycin biosynthesis protein CIII-like C-terminal" evidence="3">
    <location>
        <begin position="330"/>
        <end position="434"/>
    </location>
</feature>
<dbReference type="EMBL" id="BLLK01000020">
    <property type="protein sequence ID" value="GFH44813.1"/>
    <property type="molecule type" value="Genomic_DNA"/>
</dbReference>
<dbReference type="PANTHER" id="PTHR48050">
    <property type="entry name" value="STEROL 3-BETA-GLUCOSYLTRANSFERASE"/>
    <property type="match status" value="1"/>
</dbReference>
<dbReference type="AlphaFoldDB" id="A0AAD3CFB6"/>
<dbReference type="SUPFAM" id="SSF53756">
    <property type="entry name" value="UDP-Glycosyltransferase/glycogen phosphorylase"/>
    <property type="match status" value="1"/>
</dbReference>
<keyword evidence="1" id="KW-0808">Transferase</keyword>
<sequence>MEKERKVISIFANGSRGDIQPYIALAIELQKKYNVRFLTSRGYKSFVQEYGIHYVNVYDLDIEYIMHHDENSRDCMAKGDVNLFFKQLSRWHQECAEDHVKRMLYELDNHKPDFFIAGSTGEYWYHYVKKVYDIPCVEVLLNILGLNKDHMLFGIKLDPNEDQLTRLLDIASNSYVSFEHFDREMNKLNRAALVPVLSKEEYVSLQRRRILGSPQDVTLVCQSKLFRDILFPIANENIIYTGPCTLDASQQQSRTSFGDNYNKVEEFLREDISKEVVYCGFGSMISKSPDYMTEFIVKALFLSNKRGIVLGGNANLSMEALMKGTSDKILIAYARDNILFVDKISHEAIFPRVVCTIHHGGIGTLFASLRSACPSIITPVFLDQFDNAHVVNELKVGIGFAKQLQQFASKEVAEAIISISSNTSIHSRCREVAEVIRKEKGQSKIKAELEKLTSISANLKT</sequence>